<dbReference type="AlphaFoldDB" id="A0A9J5XIX1"/>
<organism evidence="1 2">
    <name type="scientific">Solanum commersonii</name>
    <name type="common">Commerson's wild potato</name>
    <name type="synonym">Commerson's nightshade</name>
    <dbReference type="NCBI Taxonomy" id="4109"/>
    <lineage>
        <taxon>Eukaryota</taxon>
        <taxon>Viridiplantae</taxon>
        <taxon>Streptophyta</taxon>
        <taxon>Embryophyta</taxon>
        <taxon>Tracheophyta</taxon>
        <taxon>Spermatophyta</taxon>
        <taxon>Magnoliopsida</taxon>
        <taxon>eudicotyledons</taxon>
        <taxon>Gunneridae</taxon>
        <taxon>Pentapetalae</taxon>
        <taxon>asterids</taxon>
        <taxon>lamiids</taxon>
        <taxon>Solanales</taxon>
        <taxon>Solanaceae</taxon>
        <taxon>Solanoideae</taxon>
        <taxon>Solaneae</taxon>
        <taxon>Solanum</taxon>
    </lineage>
</organism>
<proteinExistence type="predicted"/>
<evidence type="ECO:0000313" key="1">
    <source>
        <dbReference type="EMBL" id="KAG5587642.1"/>
    </source>
</evidence>
<dbReference type="OrthoDB" id="1089184at2759"/>
<gene>
    <name evidence="1" type="ORF">H5410_048076</name>
</gene>
<reference evidence="1 2" key="1">
    <citation type="submission" date="2020-09" db="EMBL/GenBank/DDBJ databases">
        <title>De no assembly of potato wild relative species, Solanum commersonii.</title>
        <authorList>
            <person name="Cho K."/>
        </authorList>
    </citation>
    <scope>NUCLEOTIDE SEQUENCE [LARGE SCALE GENOMIC DNA]</scope>
    <source>
        <strain evidence="1">LZ3.2</strain>
        <tissue evidence="1">Leaf</tissue>
    </source>
</reference>
<comment type="caution">
    <text evidence="1">The sequence shown here is derived from an EMBL/GenBank/DDBJ whole genome shotgun (WGS) entry which is preliminary data.</text>
</comment>
<name>A0A9J5XIX1_SOLCO</name>
<dbReference type="Proteomes" id="UP000824120">
    <property type="component" value="Chromosome 9"/>
</dbReference>
<keyword evidence="2" id="KW-1185">Reference proteome</keyword>
<accession>A0A9J5XIX1</accession>
<dbReference type="EMBL" id="JACXVP010000009">
    <property type="protein sequence ID" value="KAG5587642.1"/>
    <property type="molecule type" value="Genomic_DNA"/>
</dbReference>
<protein>
    <submittedName>
        <fullName evidence="1">Uncharacterized protein</fullName>
    </submittedName>
</protein>
<evidence type="ECO:0000313" key="2">
    <source>
        <dbReference type="Proteomes" id="UP000824120"/>
    </source>
</evidence>
<sequence length="128" mass="15128">MVNRQRKKKLKFPNQTPKVLEPSKKANPMDILDQRAYLLTSSAPVKSVLRFKCVLKFWKILIDEPYFKMRHLNHAKNDQNSQSFLFYQQCLGEFNYPIYSCSLSLAQLVEDTHILNFPLNIEPEFFTI</sequence>